<sequence>MPAVLRDELRAHLAEHDRAFVVEAHRTLAQDWTLLELVSLEFGTYLAVIGGATVDDCYARVPDQVAATSW</sequence>
<keyword evidence="2" id="KW-1185">Reference proteome</keyword>
<dbReference type="EMBL" id="BJLP01000087">
    <property type="protein sequence ID" value="GEA82713.1"/>
    <property type="molecule type" value="Genomic_DNA"/>
</dbReference>
<organism evidence="1 2">
    <name type="scientific">Cellulomonas uda</name>
    <dbReference type="NCBI Taxonomy" id="1714"/>
    <lineage>
        <taxon>Bacteria</taxon>
        <taxon>Bacillati</taxon>
        <taxon>Actinomycetota</taxon>
        <taxon>Actinomycetes</taxon>
        <taxon>Micrococcales</taxon>
        <taxon>Cellulomonadaceae</taxon>
        <taxon>Cellulomonas</taxon>
    </lineage>
</organism>
<evidence type="ECO:0000313" key="1">
    <source>
        <dbReference type="EMBL" id="GEA82713.1"/>
    </source>
</evidence>
<gene>
    <name evidence="1" type="ORF">CUD01_31570</name>
</gene>
<name>A0A4Y3KFP9_CELUD</name>
<dbReference type="AlphaFoldDB" id="A0A4Y3KFP9"/>
<dbReference type="Proteomes" id="UP000315842">
    <property type="component" value="Unassembled WGS sequence"/>
</dbReference>
<proteinExistence type="predicted"/>
<evidence type="ECO:0000313" key="2">
    <source>
        <dbReference type="Proteomes" id="UP000315842"/>
    </source>
</evidence>
<protein>
    <submittedName>
        <fullName evidence="1">Uncharacterized protein</fullName>
    </submittedName>
</protein>
<accession>A0A4Y3KFP9</accession>
<comment type="caution">
    <text evidence="1">The sequence shown here is derived from an EMBL/GenBank/DDBJ whole genome shotgun (WGS) entry which is preliminary data.</text>
</comment>
<reference evidence="1 2" key="1">
    <citation type="submission" date="2019-06" db="EMBL/GenBank/DDBJ databases">
        <title>Whole genome shotgun sequence of Cellulomonas uda NBRC 3747.</title>
        <authorList>
            <person name="Hosoyama A."/>
            <person name="Uohara A."/>
            <person name="Ohji S."/>
            <person name="Ichikawa N."/>
        </authorList>
    </citation>
    <scope>NUCLEOTIDE SEQUENCE [LARGE SCALE GENOMIC DNA]</scope>
    <source>
        <strain evidence="1 2">NBRC 3747</strain>
    </source>
</reference>
<dbReference type="RefSeq" id="WP_141322505.1">
    <property type="nucleotide sequence ID" value="NZ_BJLP01000087.1"/>
</dbReference>